<evidence type="ECO:0000313" key="2">
    <source>
        <dbReference type="EMBL" id="MBE9610910.1"/>
    </source>
</evidence>
<proteinExistence type="predicted"/>
<organism evidence="2 3">
    <name type="scientific">Chitinilyticum piscinae</name>
    <dbReference type="NCBI Taxonomy" id="2866724"/>
    <lineage>
        <taxon>Bacteria</taxon>
        <taxon>Pseudomonadati</taxon>
        <taxon>Pseudomonadota</taxon>
        <taxon>Betaproteobacteria</taxon>
        <taxon>Neisseriales</taxon>
        <taxon>Chitinibacteraceae</taxon>
        <taxon>Chitinilyticum</taxon>
    </lineage>
</organism>
<accession>A0A8J7G2N7</accession>
<feature type="compositionally biased region" description="Polar residues" evidence="1">
    <location>
        <begin position="1"/>
        <end position="10"/>
    </location>
</feature>
<dbReference type="InterPro" id="IPR013783">
    <property type="entry name" value="Ig-like_fold"/>
</dbReference>
<reference evidence="2 3" key="1">
    <citation type="submission" date="2020-10" db="EMBL/GenBank/DDBJ databases">
        <title>The genome sequence of Chitinilyticum litopenaei 4Y14.</title>
        <authorList>
            <person name="Liu Y."/>
        </authorList>
    </citation>
    <scope>NUCLEOTIDE SEQUENCE [LARGE SCALE GENOMIC DNA]</scope>
    <source>
        <strain evidence="2 3">4Y14</strain>
    </source>
</reference>
<feature type="region of interest" description="Disordered" evidence="1">
    <location>
        <begin position="1"/>
        <end position="42"/>
    </location>
</feature>
<name>A0A8J7G2N7_9NEIS</name>
<gene>
    <name evidence="2" type="ORF">INR99_16390</name>
</gene>
<dbReference type="EMBL" id="JADFUA010000015">
    <property type="protein sequence ID" value="MBE9610910.1"/>
    <property type="molecule type" value="Genomic_DNA"/>
</dbReference>
<evidence type="ECO:0008006" key="4">
    <source>
        <dbReference type="Google" id="ProtNLM"/>
    </source>
</evidence>
<sequence>MSTLQESRQYPTPNPAPGATPPGSTPMMPVRPEHGLTLEQNPPTFTWPMQDFTSDYQQVEYILEIRHPDGHVEAFSSPYNWYLPRKLYSPGTYEWRVTGKGLDLKPNLGKDSISGWRRFTISPTAMPLVEQSQLSWFVNDRSWYEQVKQSPHPRLQPEQLIDELRPALTTGERSEMFKYLIKDVRNQAARAVLRDTSGTITADYRLPAMPVLGTETIGGLPPEKYYIIKSQEVPAREHRLIANSTLVWLIYRHSSNPDEQALARLAMQDAKDRVMNLAGWPGLGLDAYAGNTDSGARWTLLAMVRGYDALYPVLSQSEREMILRNARTRFANMEPVLIGKRRYIERTPMDSHNVQAIMAMGGITAVLAGDEINGQAAFDEAVFSRYVPLIYAFGSPWGDSDGGWTNSGGYGTQQPDGSYLHLDALKYAAQIDPYRLMQQRNYMHWHMISNLPGRIPAPFGDGADVEKTFPRRMPAFCTPAIRRRIWRGTRHSCPRPTASDHSPG</sequence>
<protein>
    <recommendedName>
        <fullName evidence="4">Heparinase II N-terminal domain-containing protein</fullName>
    </recommendedName>
</protein>
<dbReference type="RefSeq" id="WP_194117436.1">
    <property type="nucleotide sequence ID" value="NZ_JADFUA010000015.1"/>
</dbReference>
<keyword evidence="3" id="KW-1185">Reference proteome</keyword>
<dbReference type="Gene3D" id="2.60.40.10">
    <property type="entry name" value="Immunoglobulins"/>
    <property type="match status" value="1"/>
</dbReference>
<evidence type="ECO:0000256" key="1">
    <source>
        <dbReference type="SAM" id="MobiDB-lite"/>
    </source>
</evidence>
<evidence type="ECO:0000313" key="3">
    <source>
        <dbReference type="Proteomes" id="UP000604481"/>
    </source>
</evidence>
<dbReference type="Proteomes" id="UP000604481">
    <property type="component" value="Unassembled WGS sequence"/>
</dbReference>
<dbReference type="AlphaFoldDB" id="A0A8J7G2N7"/>
<comment type="caution">
    <text evidence="2">The sequence shown here is derived from an EMBL/GenBank/DDBJ whole genome shotgun (WGS) entry which is preliminary data.</text>
</comment>
<dbReference type="InterPro" id="IPR008929">
    <property type="entry name" value="Chondroitin_lyas"/>
</dbReference>
<feature type="compositionally biased region" description="Pro residues" evidence="1">
    <location>
        <begin position="12"/>
        <end position="24"/>
    </location>
</feature>
<dbReference type="Gene3D" id="1.50.10.100">
    <property type="entry name" value="Chondroitin AC/alginate lyase"/>
    <property type="match status" value="1"/>
</dbReference>